<dbReference type="AlphaFoldDB" id="A0A558BV62"/>
<sequence length="134" mass="14314">MRLIFTKLLMCGWLLLAGTATIQAQGGDQLNAVRSAIASGSSHDLAQYLAPSVEVGFDGDSQNMNATQTELVLKNFFAKNAAGKFDIVHQGAGPDGTPYAVGRYTGRNGTYRVFIGLKANKSTPAIDKIDFTKE</sequence>
<evidence type="ECO:0000313" key="3">
    <source>
        <dbReference type="Proteomes" id="UP000317624"/>
    </source>
</evidence>
<accession>A0A558BV62</accession>
<feature type="chain" id="PRO_5035266140" evidence="1">
    <location>
        <begin position="25"/>
        <end position="134"/>
    </location>
</feature>
<keyword evidence="1" id="KW-0732">Signal</keyword>
<proteinExistence type="predicted"/>
<dbReference type="Pfam" id="PF16022">
    <property type="entry name" value="DUF4783"/>
    <property type="match status" value="1"/>
</dbReference>
<keyword evidence="3" id="KW-1185">Reference proteome</keyword>
<organism evidence="2 3">
    <name type="scientific">Hymenobacter setariae</name>
    <dbReference type="NCBI Taxonomy" id="2594794"/>
    <lineage>
        <taxon>Bacteria</taxon>
        <taxon>Pseudomonadati</taxon>
        <taxon>Bacteroidota</taxon>
        <taxon>Cytophagia</taxon>
        <taxon>Cytophagales</taxon>
        <taxon>Hymenobacteraceae</taxon>
        <taxon>Hymenobacter</taxon>
    </lineage>
</organism>
<reference evidence="2 3" key="1">
    <citation type="submission" date="2019-07" db="EMBL/GenBank/DDBJ databases">
        <title>Hymenobacter sp. straun FUR1 Genome sequencing and assembly.</title>
        <authorList>
            <person name="Chhetri G."/>
        </authorList>
    </citation>
    <scope>NUCLEOTIDE SEQUENCE [LARGE SCALE GENOMIC DNA]</scope>
    <source>
        <strain evidence="2 3">Fur1</strain>
    </source>
</reference>
<evidence type="ECO:0000313" key="2">
    <source>
        <dbReference type="EMBL" id="TVT40416.1"/>
    </source>
</evidence>
<dbReference type="OrthoDB" id="1524766at2"/>
<comment type="caution">
    <text evidence="2">The sequence shown here is derived from an EMBL/GenBank/DDBJ whole genome shotgun (WGS) entry which is preliminary data.</text>
</comment>
<dbReference type="RefSeq" id="WP_144848313.1">
    <property type="nucleotide sequence ID" value="NZ_VMRJ01000003.1"/>
</dbReference>
<dbReference type="InterPro" id="IPR031977">
    <property type="entry name" value="DUF4783"/>
</dbReference>
<feature type="signal peptide" evidence="1">
    <location>
        <begin position="1"/>
        <end position="24"/>
    </location>
</feature>
<dbReference type="Gene3D" id="3.10.450.50">
    <property type="match status" value="1"/>
</dbReference>
<dbReference type="EMBL" id="VMRJ01000003">
    <property type="protein sequence ID" value="TVT40416.1"/>
    <property type="molecule type" value="Genomic_DNA"/>
</dbReference>
<dbReference type="Proteomes" id="UP000317624">
    <property type="component" value="Unassembled WGS sequence"/>
</dbReference>
<protein>
    <submittedName>
        <fullName evidence="2">DUF4783 domain-containing protein</fullName>
    </submittedName>
</protein>
<gene>
    <name evidence="2" type="ORF">FNT36_13125</name>
</gene>
<evidence type="ECO:0000256" key="1">
    <source>
        <dbReference type="SAM" id="SignalP"/>
    </source>
</evidence>
<name>A0A558BV62_9BACT</name>